<dbReference type="EMBL" id="JBHUEJ010000037">
    <property type="protein sequence ID" value="MFD1712279.1"/>
    <property type="molecule type" value="Genomic_DNA"/>
</dbReference>
<evidence type="ECO:0000259" key="10">
    <source>
        <dbReference type="Pfam" id="PF04290"/>
    </source>
</evidence>
<feature type="transmembrane region" description="Helical" evidence="9">
    <location>
        <begin position="45"/>
        <end position="64"/>
    </location>
</feature>
<dbReference type="PANTHER" id="PTHR35011:SF10">
    <property type="entry name" value="TRAP TRANSPORTER SMALL PERMEASE PROTEIN"/>
    <property type="match status" value="1"/>
</dbReference>
<evidence type="ECO:0000256" key="4">
    <source>
        <dbReference type="ARBA" id="ARBA00022519"/>
    </source>
</evidence>
<dbReference type="InterPro" id="IPR007387">
    <property type="entry name" value="TRAP_DctQ"/>
</dbReference>
<keyword evidence="12" id="KW-1185">Reference proteome</keyword>
<dbReference type="Proteomes" id="UP001597304">
    <property type="component" value="Unassembled WGS sequence"/>
</dbReference>
<evidence type="ECO:0000256" key="9">
    <source>
        <dbReference type="RuleBase" id="RU369079"/>
    </source>
</evidence>
<evidence type="ECO:0000256" key="8">
    <source>
        <dbReference type="ARBA" id="ARBA00038436"/>
    </source>
</evidence>
<reference evidence="12" key="1">
    <citation type="journal article" date="2019" name="Int. J. Syst. Evol. Microbiol.">
        <title>The Global Catalogue of Microorganisms (GCM) 10K type strain sequencing project: providing services to taxonomists for standard genome sequencing and annotation.</title>
        <authorList>
            <consortium name="The Broad Institute Genomics Platform"/>
            <consortium name="The Broad Institute Genome Sequencing Center for Infectious Disease"/>
            <person name="Wu L."/>
            <person name="Ma J."/>
        </authorList>
    </citation>
    <scope>NUCLEOTIDE SEQUENCE [LARGE SCALE GENOMIC DNA]</scope>
    <source>
        <strain evidence="12">LMG 29247</strain>
    </source>
</reference>
<feature type="domain" description="Tripartite ATP-independent periplasmic transporters DctQ component" evidence="10">
    <location>
        <begin position="24"/>
        <end position="154"/>
    </location>
</feature>
<evidence type="ECO:0000313" key="11">
    <source>
        <dbReference type="EMBL" id="MFD1712279.1"/>
    </source>
</evidence>
<proteinExistence type="inferred from homology"/>
<comment type="subcellular location">
    <subcellularLocation>
        <location evidence="1 9">Cell inner membrane</location>
        <topology evidence="1 9">Multi-pass membrane protein</topology>
    </subcellularLocation>
</comment>
<dbReference type="InterPro" id="IPR055348">
    <property type="entry name" value="DctQ"/>
</dbReference>
<comment type="similarity">
    <text evidence="8 9">Belongs to the TRAP transporter small permease family.</text>
</comment>
<feature type="transmembrane region" description="Helical" evidence="9">
    <location>
        <begin position="125"/>
        <end position="146"/>
    </location>
</feature>
<keyword evidence="7 9" id="KW-0472">Membrane</keyword>
<evidence type="ECO:0000256" key="1">
    <source>
        <dbReference type="ARBA" id="ARBA00004429"/>
    </source>
</evidence>
<keyword evidence="2 9" id="KW-0813">Transport</keyword>
<feature type="transmembrane region" description="Helical" evidence="9">
    <location>
        <begin position="85"/>
        <end position="105"/>
    </location>
</feature>
<evidence type="ECO:0000313" key="12">
    <source>
        <dbReference type="Proteomes" id="UP001597304"/>
    </source>
</evidence>
<evidence type="ECO:0000256" key="5">
    <source>
        <dbReference type="ARBA" id="ARBA00022692"/>
    </source>
</evidence>
<keyword evidence="5 9" id="KW-0812">Transmembrane</keyword>
<dbReference type="Pfam" id="PF04290">
    <property type="entry name" value="DctQ"/>
    <property type="match status" value="1"/>
</dbReference>
<evidence type="ECO:0000256" key="6">
    <source>
        <dbReference type="ARBA" id="ARBA00022989"/>
    </source>
</evidence>
<comment type="caution">
    <text evidence="11">The sequence shown here is derived from an EMBL/GenBank/DDBJ whole genome shotgun (WGS) entry which is preliminary data.</text>
</comment>
<feature type="transmembrane region" description="Helical" evidence="9">
    <location>
        <begin position="12"/>
        <end position="33"/>
    </location>
</feature>
<protein>
    <recommendedName>
        <fullName evidence="9">TRAP transporter small permease protein</fullName>
    </recommendedName>
</protein>
<gene>
    <name evidence="11" type="ORF">ACFSF0_16870</name>
</gene>
<accession>A0ABW4KXF6</accession>
<evidence type="ECO:0000256" key="2">
    <source>
        <dbReference type="ARBA" id="ARBA00022448"/>
    </source>
</evidence>
<evidence type="ECO:0000256" key="7">
    <source>
        <dbReference type="ARBA" id="ARBA00023136"/>
    </source>
</evidence>
<organism evidence="11 12">
    <name type="scientific">Ottowia flava</name>
    <dbReference type="NCBI Taxonomy" id="2675430"/>
    <lineage>
        <taxon>Bacteria</taxon>
        <taxon>Pseudomonadati</taxon>
        <taxon>Pseudomonadota</taxon>
        <taxon>Betaproteobacteria</taxon>
        <taxon>Burkholderiales</taxon>
        <taxon>Comamonadaceae</taxon>
        <taxon>Ottowia</taxon>
    </lineage>
</organism>
<comment type="function">
    <text evidence="9">Part of the tripartite ATP-independent periplasmic (TRAP) transport system.</text>
</comment>
<dbReference type="PANTHER" id="PTHR35011">
    <property type="entry name" value="2,3-DIKETO-L-GULONATE TRAP TRANSPORTER SMALL PERMEASE PROTEIN YIAM"/>
    <property type="match status" value="1"/>
</dbReference>
<keyword evidence="3" id="KW-1003">Cell membrane</keyword>
<dbReference type="RefSeq" id="WP_147914253.1">
    <property type="nucleotide sequence ID" value="NZ_JBHUEJ010000037.1"/>
</dbReference>
<keyword evidence="4 9" id="KW-0997">Cell inner membrane</keyword>
<evidence type="ECO:0000256" key="3">
    <source>
        <dbReference type="ARBA" id="ARBA00022475"/>
    </source>
</evidence>
<keyword evidence="6 9" id="KW-1133">Transmembrane helix</keyword>
<sequence>MRRFLDFLYDAAAWLAALSMIGVLVMVLTSILGRLLHFHLPGTDAYAGYSMAAAGFLALAHTLKKGEHIRVTLLIGRLQGGPRRAMEMWALTAAVLLAGLFAFYACRLVLVSHEFNDVSTSNDATPLWIPQLSMAIGTVLLFVAFVDEWVQELRGRRVHDDHAEEALHNE</sequence>
<comment type="subunit">
    <text evidence="9">The complex comprises the extracytoplasmic solute receptor protein and the two transmembrane proteins.</text>
</comment>
<name>A0ABW4KXF6_9BURK</name>